<dbReference type="Pfam" id="PF12919">
    <property type="entry name" value="TcdA_TcdB"/>
    <property type="match status" value="1"/>
</dbReference>
<reference evidence="2 3" key="1">
    <citation type="submission" date="2013-07" db="EMBL/GenBank/DDBJ databases">
        <title>Comparative Genomic and Metabolomic Analysis of Twelve Strains of Pseudoalteromonas luteoviolacea.</title>
        <authorList>
            <person name="Vynne N.G."/>
            <person name="Mansson M."/>
            <person name="Gram L."/>
        </authorList>
    </citation>
    <scope>NUCLEOTIDE SEQUENCE [LARGE SCALE GENOMIC DNA]</scope>
    <source>
        <strain evidence="2 3">NCIMB 1942</strain>
    </source>
</reference>
<dbReference type="PANTHER" id="PTHR32385">
    <property type="entry name" value="MANNOSYL PHOSPHORYLINOSITOL CERAMIDE SYNTHASE"/>
    <property type="match status" value="1"/>
</dbReference>
<organism evidence="2 3">
    <name type="scientific">Pseudoalteromonas luteoviolacea NCIMB 1942</name>
    <dbReference type="NCBI Taxonomy" id="1365253"/>
    <lineage>
        <taxon>Bacteria</taxon>
        <taxon>Pseudomonadati</taxon>
        <taxon>Pseudomonadota</taxon>
        <taxon>Gammaproteobacteria</taxon>
        <taxon>Alteromonadales</taxon>
        <taxon>Pseudoalteromonadaceae</taxon>
        <taxon>Pseudoalteromonas</taxon>
    </lineage>
</organism>
<evidence type="ECO:0000313" key="3">
    <source>
        <dbReference type="Proteomes" id="UP000076587"/>
    </source>
</evidence>
<dbReference type="GO" id="GO:0016020">
    <property type="term" value="C:membrane"/>
    <property type="evidence" value="ECO:0007669"/>
    <property type="project" value="GOC"/>
</dbReference>
<dbReference type="InterPro" id="IPR051706">
    <property type="entry name" value="Glycosyltransferase_domain"/>
</dbReference>
<protein>
    <recommendedName>
        <fullName evidence="1">GT44 domain-containing protein</fullName>
    </recommendedName>
</protein>
<dbReference type="InterPro" id="IPR029044">
    <property type="entry name" value="Nucleotide-diphossugar_trans"/>
</dbReference>
<proteinExistence type="predicted"/>
<dbReference type="OrthoDB" id="9802987at2"/>
<dbReference type="AlphaFoldDB" id="A0A167GK98"/>
<comment type="caution">
    <text evidence="2">The sequence shown here is derived from an EMBL/GenBank/DDBJ whole genome shotgun (WGS) entry which is preliminary data.</text>
</comment>
<dbReference type="Gene3D" id="3.90.550.20">
    <property type="match status" value="1"/>
</dbReference>
<feature type="domain" description="GT44" evidence="1">
    <location>
        <begin position="152"/>
        <end position="193"/>
    </location>
</feature>
<dbReference type="PANTHER" id="PTHR32385:SF23">
    <property type="entry name" value="NUCLEOTIDE-DIPHOSPHO-SUGAR TRANSFERASE"/>
    <property type="match status" value="1"/>
</dbReference>
<dbReference type="GO" id="GO:0000030">
    <property type="term" value="F:mannosyltransferase activity"/>
    <property type="evidence" value="ECO:0007669"/>
    <property type="project" value="TreeGrafter"/>
</dbReference>
<name>A0A167GK98_9GAMM</name>
<sequence>MARKINKIIHCTWAGGGSIEKIKTLQGIKSWLEHALDYQVWVWWDDAHQYNMAVRKTLNKNSQQLRKEYDESSRTPNHPFRGTAASGRDIHNIRFSTKGMDKDQKLALTVAMVKESLNDMAPLRELAADEKYEGRLKLCNLRSHEFLTGMQWLNQDAYHCELTHRGMFAAAASDILRYEALYNYGGIYLDVDIELTKAFGELSVEDGMMLAALTPDKHGEDYQGSKWPGRTDLELVEVHGDKSLYLSNCAMAANKGSIVVDLIRKAIHSAYEVILNSDSPLENAGLLKDYWQSNITRSTLDITGPNIVREVMMLYAKGTPVEKIPSICSIRLINFINNYRSITDNQKKPEDFEVMSRPAYVWRDDDVAQQWFWQWVARYAALPMSAFKLDTDGAEESDCRKAGNQKLKAK</sequence>
<dbReference type="Proteomes" id="UP000076587">
    <property type="component" value="Unassembled WGS sequence"/>
</dbReference>
<gene>
    <name evidence="2" type="ORF">N482_24265</name>
</gene>
<dbReference type="InterPro" id="IPR024770">
    <property type="entry name" value="TcdA/TcdB_cat"/>
</dbReference>
<accession>A0A167GK98</accession>
<dbReference type="EMBL" id="AUXT01000051">
    <property type="protein sequence ID" value="KZN55569.1"/>
    <property type="molecule type" value="Genomic_DNA"/>
</dbReference>
<dbReference type="GO" id="GO:0051999">
    <property type="term" value="P:mannosyl-inositol phosphorylceramide biosynthetic process"/>
    <property type="evidence" value="ECO:0007669"/>
    <property type="project" value="TreeGrafter"/>
</dbReference>
<evidence type="ECO:0000259" key="1">
    <source>
        <dbReference type="Pfam" id="PF12919"/>
    </source>
</evidence>
<evidence type="ECO:0000313" key="2">
    <source>
        <dbReference type="EMBL" id="KZN55569.1"/>
    </source>
</evidence>
<dbReference type="RefSeq" id="WP_081227728.1">
    <property type="nucleotide sequence ID" value="NZ_AUXT01000051.1"/>
</dbReference>
<dbReference type="PATRIC" id="fig|1365253.3.peg.895"/>
<dbReference type="SUPFAM" id="SSF53448">
    <property type="entry name" value="Nucleotide-diphospho-sugar transferases"/>
    <property type="match status" value="1"/>
</dbReference>